<organism evidence="3 4">
    <name type="scientific">Apodospora peruviana</name>
    <dbReference type="NCBI Taxonomy" id="516989"/>
    <lineage>
        <taxon>Eukaryota</taxon>
        <taxon>Fungi</taxon>
        <taxon>Dikarya</taxon>
        <taxon>Ascomycota</taxon>
        <taxon>Pezizomycotina</taxon>
        <taxon>Sordariomycetes</taxon>
        <taxon>Sordariomycetidae</taxon>
        <taxon>Sordariales</taxon>
        <taxon>Lasiosphaeriaceae</taxon>
        <taxon>Apodospora</taxon>
    </lineage>
</organism>
<name>A0AAE0MG98_9PEZI</name>
<dbReference type="Proteomes" id="UP001283341">
    <property type="component" value="Unassembled WGS sequence"/>
</dbReference>
<feature type="region of interest" description="Disordered" evidence="1">
    <location>
        <begin position="61"/>
        <end position="84"/>
    </location>
</feature>
<dbReference type="EMBL" id="JAUEDM010000001">
    <property type="protein sequence ID" value="KAK3329914.1"/>
    <property type="molecule type" value="Genomic_DNA"/>
</dbReference>
<accession>A0AAE0MG98</accession>
<keyword evidence="2" id="KW-1133">Transmembrane helix</keyword>
<dbReference type="AlphaFoldDB" id="A0AAE0MG98"/>
<proteinExistence type="predicted"/>
<evidence type="ECO:0008006" key="5">
    <source>
        <dbReference type="Google" id="ProtNLM"/>
    </source>
</evidence>
<evidence type="ECO:0000313" key="3">
    <source>
        <dbReference type="EMBL" id="KAK3329914.1"/>
    </source>
</evidence>
<dbReference type="Gene3D" id="2.40.40.10">
    <property type="entry name" value="RlpA-like domain"/>
    <property type="match status" value="1"/>
</dbReference>
<sequence>METTHGRDLDTAKEVVLPKPNIGEKEVCPSECLPLSSPEIRLDDFRDDAPEVLASTQPKVISPLESPPITSKTQGPNPSPSLRPARRIRSWLKRHRKAVIIITCLLAFVLCLAVVGIVVGIVISERSWSSQMSSFSPSAAASAFATVSVARPSSTDLAIGKSYTATFEYYGSGDFGDSPNCNTTNNACELGGGTGYTAGVSEALFGAAPGAGLGQACGTCWRLDPDPSTTAAKGANLTSIVVLVNNLCPAKSSVH</sequence>
<dbReference type="SUPFAM" id="SSF50685">
    <property type="entry name" value="Barwin-like endoglucanases"/>
    <property type="match status" value="1"/>
</dbReference>
<dbReference type="InterPro" id="IPR036908">
    <property type="entry name" value="RlpA-like_sf"/>
</dbReference>
<gene>
    <name evidence="3" type="ORF">B0H66DRAFT_597470</name>
</gene>
<comment type="caution">
    <text evidence="3">The sequence shown here is derived from an EMBL/GenBank/DDBJ whole genome shotgun (WGS) entry which is preliminary data.</text>
</comment>
<evidence type="ECO:0000256" key="2">
    <source>
        <dbReference type="SAM" id="Phobius"/>
    </source>
</evidence>
<keyword evidence="2" id="KW-0472">Membrane</keyword>
<evidence type="ECO:0000313" key="4">
    <source>
        <dbReference type="Proteomes" id="UP001283341"/>
    </source>
</evidence>
<protein>
    <recommendedName>
        <fullName evidence="5">Expansin-like EG45 domain-containing protein</fullName>
    </recommendedName>
</protein>
<keyword evidence="4" id="KW-1185">Reference proteome</keyword>
<reference evidence="3" key="1">
    <citation type="journal article" date="2023" name="Mol. Phylogenet. Evol.">
        <title>Genome-scale phylogeny and comparative genomics of the fungal order Sordariales.</title>
        <authorList>
            <person name="Hensen N."/>
            <person name="Bonometti L."/>
            <person name="Westerberg I."/>
            <person name="Brannstrom I.O."/>
            <person name="Guillou S."/>
            <person name="Cros-Aarteil S."/>
            <person name="Calhoun S."/>
            <person name="Haridas S."/>
            <person name="Kuo A."/>
            <person name="Mondo S."/>
            <person name="Pangilinan J."/>
            <person name="Riley R."/>
            <person name="LaButti K."/>
            <person name="Andreopoulos B."/>
            <person name="Lipzen A."/>
            <person name="Chen C."/>
            <person name="Yan M."/>
            <person name="Daum C."/>
            <person name="Ng V."/>
            <person name="Clum A."/>
            <person name="Steindorff A."/>
            <person name="Ohm R.A."/>
            <person name="Martin F."/>
            <person name="Silar P."/>
            <person name="Natvig D.O."/>
            <person name="Lalanne C."/>
            <person name="Gautier V."/>
            <person name="Ament-Velasquez S.L."/>
            <person name="Kruys A."/>
            <person name="Hutchinson M.I."/>
            <person name="Powell A.J."/>
            <person name="Barry K."/>
            <person name="Miller A.N."/>
            <person name="Grigoriev I.V."/>
            <person name="Debuchy R."/>
            <person name="Gladieux P."/>
            <person name="Hiltunen Thoren M."/>
            <person name="Johannesson H."/>
        </authorList>
    </citation>
    <scope>NUCLEOTIDE SEQUENCE</scope>
    <source>
        <strain evidence="3">CBS 118394</strain>
    </source>
</reference>
<dbReference type="Pfam" id="PF22514">
    <property type="entry name" value="EXPB1_D1"/>
    <property type="match status" value="1"/>
</dbReference>
<keyword evidence="2" id="KW-0812">Transmembrane</keyword>
<feature type="transmembrane region" description="Helical" evidence="2">
    <location>
        <begin position="98"/>
        <end position="123"/>
    </location>
</feature>
<reference evidence="3" key="2">
    <citation type="submission" date="2023-06" db="EMBL/GenBank/DDBJ databases">
        <authorList>
            <consortium name="Lawrence Berkeley National Laboratory"/>
            <person name="Haridas S."/>
            <person name="Hensen N."/>
            <person name="Bonometti L."/>
            <person name="Westerberg I."/>
            <person name="Brannstrom I.O."/>
            <person name="Guillou S."/>
            <person name="Cros-Aarteil S."/>
            <person name="Calhoun S."/>
            <person name="Kuo A."/>
            <person name="Mondo S."/>
            <person name="Pangilinan J."/>
            <person name="Riley R."/>
            <person name="Labutti K."/>
            <person name="Andreopoulos B."/>
            <person name="Lipzen A."/>
            <person name="Chen C."/>
            <person name="Yanf M."/>
            <person name="Daum C."/>
            <person name="Ng V."/>
            <person name="Clum A."/>
            <person name="Steindorff A."/>
            <person name="Ohm R."/>
            <person name="Martin F."/>
            <person name="Silar P."/>
            <person name="Natvig D."/>
            <person name="Lalanne C."/>
            <person name="Gautier V."/>
            <person name="Ament-Velasquez S.L."/>
            <person name="Kruys A."/>
            <person name="Hutchinson M.I."/>
            <person name="Powell A.J."/>
            <person name="Barry K."/>
            <person name="Miller A.N."/>
            <person name="Grigoriev I.V."/>
            <person name="Debuchy R."/>
            <person name="Gladieux P."/>
            <person name="Thoren M.H."/>
            <person name="Johannesson H."/>
        </authorList>
    </citation>
    <scope>NUCLEOTIDE SEQUENCE</scope>
    <source>
        <strain evidence="3">CBS 118394</strain>
    </source>
</reference>
<evidence type="ECO:0000256" key="1">
    <source>
        <dbReference type="SAM" id="MobiDB-lite"/>
    </source>
</evidence>